<dbReference type="GO" id="GO:0004497">
    <property type="term" value="F:monooxygenase activity"/>
    <property type="evidence" value="ECO:0007669"/>
    <property type="project" value="UniProtKB-KW"/>
</dbReference>
<keyword evidence="6" id="KW-0560">Oxidoreductase</keyword>
<evidence type="ECO:0008006" key="11">
    <source>
        <dbReference type="Google" id="ProtNLM"/>
    </source>
</evidence>
<keyword evidence="8" id="KW-1133">Transmembrane helix</keyword>
<dbReference type="InterPro" id="IPR001128">
    <property type="entry name" value="Cyt_P450"/>
</dbReference>
<keyword evidence="6" id="KW-0503">Monooxygenase</keyword>
<keyword evidence="8" id="KW-0472">Membrane</keyword>
<comment type="caution">
    <text evidence="9">The sequence shown here is derived from an EMBL/GenBank/DDBJ whole genome shotgun (WGS) entry which is preliminary data.</text>
</comment>
<keyword evidence="5 7" id="KW-0408">Iron</keyword>
<proteinExistence type="inferred from homology"/>
<keyword evidence="3 7" id="KW-0349">Heme</keyword>
<evidence type="ECO:0000313" key="10">
    <source>
        <dbReference type="Proteomes" id="UP000764110"/>
    </source>
</evidence>
<keyword evidence="8" id="KW-0812">Transmembrane</keyword>
<reference evidence="9 10" key="1">
    <citation type="submission" date="2020-07" db="EMBL/GenBank/DDBJ databases">
        <title>Metarhizium humberi genome.</title>
        <authorList>
            <person name="Lysoe E."/>
        </authorList>
    </citation>
    <scope>NUCLEOTIDE SEQUENCE [LARGE SCALE GENOMIC DNA]</scope>
    <source>
        <strain evidence="9 10">ESALQ1638</strain>
    </source>
</reference>
<gene>
    <name evidence="9" type="ORF">MHUMG1_07669</name>
</gene>
<keyword evidence="10" id="KW-1185">Reference proteome</keyword>
<comment type="cofactor">
    <cofactor evidence="1 7">
        <name>heme</name>
        <dbReference type="ChEBI" id="CHEBI:30413"/>
    </cofactor>
</comment>
<sequence length="493" mass="56962">MDWVLLGAGRWCSSILVLTALVLVATAVLRRYFSAISDVPGPFWASITRLWHIYYIYNGDHNTRVMKLHEKHGHFVRIAPNEVSISHPDGPDLLLQKPLRKGDWYRVFTIPDYTYATPQSTLDPKEKIERSRMFAPGFTLSHLLRSEAHFDVNMTHLFDWMDEYAKTHEPTHLDKFFSYVTFDNAGDAILSRSFGFTKAGQDIGGSIANSRSLNCYMAIAGYYVWIHRLFVANPIITWSGLLPMGHLFKTSMEALRQRKKDPDARFDIVAHWLKAHHERPDLLSYRDVEAQTTTSIAAASDTLSCALQSFVYFMMKHPNVWQRAKNETKTAISLGRLQDRIVSYRDSRKLPYLEACVYESLRMFGPTPFQLSRVAPKGGINIGYMYFPEGTVLSINPQVLQKSDDCWGPDANEFRPERWLPNGFQKKYRHWLVFGMGYNRCPGEHLAEIQIFKIAATIVRDYTIRAVDPLSEWKWKAYFTTVPHSWPVYIERK</sequence>
<dbReference type="PRINTS" id="PR00465">
    <property type="entry name" value="EP450IV"/>
</dbReference>
<dbReference type="InterPro" id="IPR036396">
    <property type="entry name" value="Cyt_P450_sf"/>
</dbReference>
<evidence type="ECO:0000256" key="5">
    <source>
        <dbReference type="ARBA" id="ARBA00023004"/>
    </source>
</evidence>
<comment type="similarity">
    <text evidence="2">Belongs to the cytochrome P450 family.</text>
</comment>
<evidence type="ECO:0000256" key="1">
    <source>
        <dbReference type="ARBA" id="ARBA00001971"/>
    </source>
</evidence>
<protein>
    <recommendedName>
        <fullName evidence="11">Cytochrome P450</fullName>
    </recommendedName>
</protein>
<dbReference type="AlphaFoldDB" id="A0A9P8M8T0"/>
<feature type="binding site" description="axial binding residue" evidence="7">
    <location>
        <position position="441"/>
    </location>
    <ligand>
        <name>heme</name>
        <dbReference type="ChEBI" id="CHEBI:30413"/>
    </ligand>
    <ligandPart>
        <name>Fe</name>
        <dbReference type="ChEBI" id="CHEBI:18248"/>
    </ligandPart>
</feature>
<evidence type="ECO:0000256" key="8">
    <source>
        <dbReference type="SAM" id="Phobius"/>
    </source>
</evidence>
<evidence type="ECO:0000256" key="4">
    <source>
        <dbReference type="ARBA" id="ARBA00022723"/>
    </source>
</evidence>
<dbReference type="Gene3D" id="1.10.630.10">
    <property type="entry name" value="Cytochrome P450"/>
    <property type="match status" value="1"/>
</dbReference>
<dbReference type="PANTHER" id="PTHR24305">
    <property type="entry name" value="CYTOCHROME P450"/>
    <property type="match status" value="1"/>
</dbReference>
<organism evidence="9 10">
    <name type="scientific">Metarhizium humberi</name>
    <dbReference type="NCBI Taxonomy" id="2596975"/>
    <lineage>
        <taxon>Eukaryota</taxon>
        <taxon>Fungi</taxon>
        <taxon>Dikarya</taxon>
        <taxon>Ascomycota</taxon>
        <taxon>Pezizomycotina</taxon>
        <taxon>Sordariomycetes</taxon>
        <taxon>Hypocreomycetidae</taxon>
        <taxon>Hypocreales</taxon>
        <taxon>Clavicipitaceae</taxon>
        <taxon>Metarhizium</taxon>
    </lineage>
</organism>
<dbReference type="Pfam" id="PF00067">
    <property type="entry name" value="p450"/>
    <property type="match status" value="1"/>
</dbReference>
<evidence type="ECO:0000256" key="7">
    <source>
        <dbReference type="PIRSR" id="PIRSR602403-1"/>
    </source>
</evidence>
<dbReference type="PANTHER" id="PTHR24305:SF232">
    <property type="entry name" value="P450, PUTATIVE (EUROFUNG)-RELATED"/>
    <property type="match status" value="1"/>
</dbReference>
<dbReference type="InterPro" id="IPR002403">
    <property type="entry name" value="Cyt_P450_E_grp-IV"/>
</dbReference>
<dbReference type="InterPro" id="IPR050121">
    <property type="entry name" value="Cytochrome_P450_monoxygenase"/>
</dbReference>
<dbReference type="GO" id="GO:0020037">
    <property type="term" value="F:heme binding"/>
    <property type="evidence" value="ECO:0007669"/>
    <property type="project" value="InterPro"/>
</dbReference>
<dbReference type="Proteomes" id="UP000764110">
    <property type="component" value="Unassembled WGS sequence"/>
</dbReference>
<evidence type="ECO:0000256" key="2">
    <source>
        <dbReference type="ARBA" id="ARBA00010617"/>
    </source>
</evidence>
<evidence type="ECO:0000313" key="9">
    <source>
        <dbReference type="EMBL" id="KAH0594834.1"/>
    </source>
</evidence>
<keyword evidence="4 7" id="KW-0479">Metal-binding</keyword>
<accession>A0A9P8M8T0</accession>
<dbReference type="GO" id="GO:0005506">
    <property type="term" value="F:iron ion binding"/>
    <property type="evidence" value="ECO:0007669"/>
    <property type="project" value="InterPro"/>
</dbReference>
<evidence type="ECO:0000256" key="3">
    <source>
        <dbReference type="ARBA" id="ARBA00022617"/>
    </source>
</evidence>
<name>A0A9P8M8T0_9HYPO</name>
<dbReference type="EMBL" id="JACEFI010000015">
    <property type="protein sequence ID" value="KAH0594834.1"/>
    <property type="molecule type" value="Genomic_DNA"/>
</dbReference>
<dbReference type="SUPFAM" id="SSF48264">
    <property type="entry name" value="Cytochrome P450"/>
    <property type="match status" value="1"/>
</dbReference>
<dbReference type="GO" id="GO:0016705">
    <property type="term" value="F:oxidoreductase activity, acting on paired donors, with incorporation or reduction of molecular oxygen"/>
    <property type="evidence" value="ECO:0007669"/>
    <property type="project" value="InterPro"/>
</dbReference>
<evidence type="ECO:0000256" key="6">
    <source>
        <dbReference type="ARBA" id="ARBA00023033"/>
    </source>
</evidence>
<feature type="transmembrane region" description="Helical" evidence="8">
    <location>
        <begin position="12"/>
        <end position="33"/>
    </location>
</feature>